<dbReference type="SMART" id="SM00220">
    <property type="entry name" value="S_TKc"/>
    <property type="match status" value="1"/>
</dbReference>
<evidence type="ECO:0000313" key="3">
    <source>
        <dbReference type="EMBL" id="QHS78344.1"/>
    </source>
</evidence>
<protein>
    <recommendedName>
        <fullName evidence="2">Protein kinase domain-containing protein</fullName>
    </recommendedName>
</protein>
<dbReference type="Pfam" id="PF00069">
    <property type="entry name" value="Pkinase"/>
    <property type="match status" value="1"/>
</dbReference>
<dbReference type="InterPro" id="IPR050235">
    <property type="entry name" value="CK1_Ser-Thr_kinase"/>
</dbReference>
<feature type="domain" description="Protein kinase" evidence="2">
    <location>
        <begin position="108"/>
        <end position="450"/>
    </location>
</feature>
<evidence type="ECO:0000256" key="1">
    <source>
        <dbReference type="SAM" id="MobiDB-lite"/>
    </source>
</evidence>
<feature type="compositionally biased region" description="Acidic residues" evidence="1">
    <location>
        <begin position="42"/>
        <end position="59"/>
    </location>
</feature>
<dbReference type="PANTHER" id="PTHR11909">
    <property type="entry name" value="CASEIN KINASE-RELATED"/>
    <property type="match status" value="1"/>
</dbReference>
<evidence type="ECO:0000259" key="2">
    <source>
        <dbReference type="PROSITE" id="PS50011"/>
    </source>
</evidence>
<dbReference type="AlphaFoldDB" id="A0A6C0AEZ6"/>
<feature type="compositionally biased region" description="Polar residues" evidence="1">
    <location>
        <begin position="1"/>
        <end position="11"/>
    </location>
</feature>
<dbReference type="InterPro" id="IPR000719">
    <property type="entry name" value="Prot_kinase_dom"/>
</dbReference>
<dbReference type="PROSITE" id="PS50011">
    <property type="entry name" value="PROTEIN_KINASE_DOM"/>
    <property type="match status" value="1"/>
</dbReference>
<sequence>MSNNSLTNYFPSENEQDNDKENESSSDSESVDTEQYASDSDNNSDSESDTENNSDSESDVEGKITIFKQKNLIENDEIEFSKQVPEIKSVIKTSTGVPIKKDTKIGDFKISEFVEENQNFKVYTATKKNDQLKYKIKFADYKKIENEKEILEKINDFAYSLVIPEDFYSKKNKNSYIITEYFTQNLKDLKNEINIIEVSRNILSGLEWLHSKGIIYVNLSPNNFTYEKGEIKFINFEFSQFCQSDKIKEIDEKGNVTREDFTEGQCQGNLRKEKDIMSFGDKNYLSINIQKGGRALFVDDIESLVYLIYFLNDELTWKDSKYMIKEKETYISKNENLNKILDYVKNLDKDEKIDYYIISKQLKKTNKISSPKKNQLEIKKNTETEAQYKFRLKLYEKIRNIEIVPEGIDISDTGIMKLAELMFSRLWYNVKFGEKTEFALDTINELIVLE</sequence>
<dbReference type="GO" id="GO:0004672">
    <property type="term" value="F:protein kinase activity"/>
    <property type="evidence" value="ECO:0007669"/>
    <property type="project" value="InterPro"/>
</dbReference>
<organism evidence="3">
    <name type="scientific">viral metagenome</name>
    <dbReference type="NCBI Taxonomy" id="1070528"/>
    <lineage>
        <taxon>unclassified sequences</taxon>
        <taxon>metagenomes</taxon>
        <taxon>organismal metagenomes</taxon>
    </lineage>
</organism>
<dbReference type="GO" id="GO:0005524">
    <property type="term" value="F:ATP binding"/>
    <property type="evidence" value="ECO:0007669"/>
    <property type="project" value="InterPro"/>
</dbReference>
<dbReference type="EMBL" id="MN740596">
    <property type="protein sequence ID" value="QHS78344.1"/>
    <property type="molecule type" value="Genomic_DNA"/>
</dbReference>
<accession>A0A6C0AEZ6</accession>
<dbReference type="SUPFAM" id="SSF56112">
    <property type="entry name" value="Protein kinase-like (PK-like)"/>
    <property type="match status" value="1"/>
</dbReference>
<feature type="region of interest" description="Disordered" evidence="1">
    <location>
        <begin position="1"/>
        <end position="61"/>
    </location>
</feature>
<name>A0A6C0AEZ6_9ZZZZ</name>
<dbReference type="Gene3D" id="1.10.510.10">
    <property type="entry name" value="Transferase(Phosphotransferase) domain 1"/>
    <property type="match status" value="1"/>
</dbReference>
<dbReference type="InterPro" id="IPR011009">
    <property type="entry name" value="Kinase-like_dom_sf"/>
</dbReference>
<reference evidence="3" key="1">
    <citation type="journal article" date="2020" name="Nature">
        <title>Giant virus diversity and host interactions through global metagenomics.</title>
        <authorList>
            <person name="Schulz F."/>
            <person name="Roux S."/>
            <person name="Paez-Espino D."/>
            <person name="Jungbluth S."/>
            <person name="Walsh D.A."/>
            <person name="Denef V.J."/>
            <person name="McMahon K.D."/>
            <person name="Konstantinidis K.T."/>
            <person name="Eloe-Fadrosh E.A."/>
            <person name="Kyrpides N.C."/>
            <person name="Woyke T."/>
        </authorList>
    </citation>
    <scope>NUCLEOTIDE SEQUENCE</scope>
    <source>
        <strain evidence="3">GVMAG-S-1021933-23</strain>
    </source>
</reference>
<proteinExistence type="predicted"/>